<evidence type="ECO:0000256" key="4">
    <source>
        <dbReference type="ARBA" id="ARBA00022730"/>
    </source>
</evidence>
<keyword evidence="4" id="KW-0699">rRNA-binding</keyword>
<evidence type="ECO:0000256" key="6">
    <source>
        <dbReference type="ARBA" id="ARBA00022980"/>
    </source>
</evidence>
<dbReference type="SUPFAM" id="SSF141091">
    <property type="entry name" value="L21p-like"/>
    <property type="match status" value="1"/>
</dbReference>
<keyword evidence="3 8" id="KW-0934">Plastid</keyword>
<dbReference type="PROSITE" id="PS01169">
    <property type="entry name" value="RIBOSOMAL_L21"/>
    <property type="match status" value="1"/>
</dbReference>
<evidence type="ECO:0000256" key="5">
    <source>
        <dbReference type="ARBA" id="ARBA00022884"/>
    </source>
</evidence>
<organism evidence="8">
    <name type="scientific">Spumella sp. NIES-1846</name>
    <dbReference type="NCBI Taxonomy" id="2490549"/>
    <lineage>
        <taxon>Eukaryota</taxon>
        <taxon>Sar</taxon>
        <taxon>Stramenopiles</taxon>
        <taxon>Ochrophyta</taxon>
        <taxon>Chrysophyceae</taxon>
        <taxon>Chromulinales</taxon>
        <taxon>Chromulinaceae</taxon>
        <taxon>Spumella</taxon>
    </lineage>
</organism>
<dbReference type="EMBL" id="AP019363">
    <property type="protein sequence ID" value="BBH43114.1"/>
    <property type="molecule type" value="Genomic_DNA"/>
</dbReference>
<dbReference type="GO" id="GO:0005762">
    <property type="term" value="C:mitochondrial large ribosomal subunit"/>
    <property type="evidence" value="ECO:0007669"/>
    <property type="project" value="TreeGrafter"/>
</dbReference>
<comment type="subcellular location">
    <subcellularLocation>
        <location evidence="1">Plastid</location>
    </subcellularLocation>
</comment>
<evidence type="ECO:0000256" key="1">
    <source>
        <dbReference type="ARBA" id="ARBA00004474"/>
    </source>
</evidence>
<dbReference type="Pfam" id="PF00829">
    <property type="entry name" value="Ribosomal_L21p"/>
    <property type="match status" value="1"/>
</dbReference>
<keyword evidence="6 8" id="KW-0689">Ribosomal protein</keyword>
<dbReference type="GO" id="GO:0019843">
    <property type="term" value="F:rRNA binding"/>
    <property type="evidence" value="ECO:0007669"/>
    <property type="project" value="UniProtKB-KW"/>
</dbReference>
<proteinExistence type="inferred from homology"/>
<sequence length="102" mass="12589">MIYIFLFLNGKQFIIEKNKWYDIDYIFKSKPNTYIYLTKILFFKFLNKFILGNPFIKYSFKTLLAKILYTYNSKKIIVLKTKPKKHYTKIFGHKQKFTRIFF</sequence>
<dbReference type="GO" id="GO:0003735">
    <property type="term" value="F:structural constituent of ribosome"/>
    <property type="evidence" value="ECO:0007669"/>
    <property type="project" value="InterPro"/>
</dbReference>
<protein>
    <submittedName>
        <fullName evidence="8">Ribosomal protein L21</fullName>
    </submittedName>
</protein>
<dbReference type="AlphaFoldDB" id="A0A455RFS5"/>
<dbReference type="InterPro" id="IPR036164">
    <property type="entry name" value="bL21-like_sf"/>
</dbReference>
<evidence type="ECO:0000313" key="8">
    <source>
        <dbReference type="EMBL" id="BBH43114.1"/>
    </source>
</evidence>
<dbReference type="InterPro" id="IPR001787">
    <property type="entry name" value="Ribosomal_bL21"/>
</dbReference>
<dbReference type="InterPro" id="IPR018258">
    <property type="entry name" value="Ribosomal_bL21_CS"/>
</dbReference>
<reference evidence="8" key="1">
    <citation type="journal article" date="2019" name="Proc. Natl. Acad. Sci. U.S.A.">
        <title>Principles of plastid reductive evolution illuminated by nonphotosynthetic chrysophytes.</title>
        <authorList>
            <person name="Dorrell R.G."/>
            <person name="Azuma T."/>
            <person name="Nomura M."/>
            <person name="Audren de Kerdre G."/>
            <person name="Paoli L."/>
            <person name="Yang S."/>
            <person name="Bowler C."/>
            <person name="Ishii K."/>
            <person name="Miyashita H."/>
            <person name="Gile G.H."/>
            <person name="Kamikawa R."/>
        </authorList>
    </citation>
    <scope>NUCLEOTIDE SEQUENCE</scope>
    <source>
        <strain evidence="8">NIES-1846</strain>
    </source>
</reference>
<gene>
    <name evidence="8" type="primary">rpl21</name>
</gene>
<dbReference type="PANTHER" id="PTHR21349:SF7">
    <property type="entry name" value="LARGE RIBOSOMAL SUBUNIT PROTEIN BL21C"/>
    <property type="match status" value="1"/>
</dbReference>
<geneLocation type="plastid" evidence="8"/>
<evidence type="ECO:0000256" key="2">
    <source>
        <dbReference type="ARBA" id="ARBA00008563"/>
    </source>
</evidence>
<keyword evidence="7" id="KW-0687">Ribonucleoprotein</keyword>
<comment type="similarity">
    <text evidence="2">Belongs to the bacterial ribosomal protein bL21 family.</text>
</comment>
<evidence type="ECO:0000256" key="7">
    <source>
        <dbReference type="ARBA" id="ARBA00023274"/>
    </source>
</evidence>
<dbReference type="NCBIfam" id="TIGR00061">
    <property type="entry name" value="L21"/>
    <property type="match status" value="1"/>
</dbReference>
<evidence type="ECO:0000256" key="3">
    <source>
        <dbReference type="ARBA" id="ARBA00022640"/>
    </source>
</evidence>
<keyword evidence="5" id="KW-0694">RNA-binding</keyword>
<dbReference type="GO" id="GO:0006412">
    <property type="term" value="P:translation"/>
    <property type="evidence" value="ECO:0007669"/>
    <property type="project" value="InterPro"/>
</dbReference>
<dbReference type="InterPro" id="IPR028909">
    <property type="entry name" value="bL21-like"/>
</dbReference>
<accession>A0A455RFS5</accession>
<dbReference type="PANTHER" id="PTHR21349">
    <property type="entry name" value="50S RIBOSOMAL PROTEIN L21"/>
    <property type="match status" value="1"/>
</dbReference>
<dbReference type="GO" id="GO:0009536">
    <property type="term" value="C:plastid"/>
    <property type="evidence" value="ECO:0007669"/>
    <property type="project" value="UniProtKB-SubCell"/>
</dbReference>
<name>A0A455RFS5_9STRA</name>